<evidence type="ECO:0000256" key="5">
    <source>
        <dbReference type="ARBA" id="ARBA00004817"/>
    </source>
</evidence>
<evidence type="ECO:0000256" key="14">
    <source>
        <dbReference type="ARBA" id="ARBA00023239"/>
    </source>
</evidence>
<keyword evidence="11" id="KW-0057">Aromatic amino acid biosynthesis</keyword>
<dbReference type="AlphaFoldDB" id="A0AAW5JNH7"/>
<evidence type="ECO:0000256" key="16">
    <source>
        <dbReference type="ARBA" id="ARBA00031175"/>
    </source>
</evidence>
<evidence type="ECO:0000256" key="9">
    <source>
        <dbReference type="ARBA" id="ARBA00022490"/>
    </source>
</evidence>
<dbReference type="Gene3D" id="1.20.59.10">
    <property type="entry name" value="Chorismate mutase"/>
    <property type="match status" value="1"/>
</dbReference>
<protein>
    <recommendedName>
        <fullName evidence="7">Bifunctional chorismate mutase/prephenate dehydratase</fullName>
        <ecNumber evidence="6">4.2.1.51</ecNumber>
    </recommendedName>
    <alternativeName>
        <fullName evidence="17">Chorismate mutase-prephenate dehydratase</fullName>
    </alternativeName>
    <alternativeName>
        <fullName evidence="8">Prephenate dehydratase</fullName>
    </alternativeName>
    <alternativeName>
        <fullName evidence="16">p-protein</fullName>
    </alternativeName>
</protein>
<dbReference type="GO" id="GO:0009094">
    <property type="term" value="P:L-phenylalanine biosynthetic process"/>
    <property type="evidence" value="ECO:0007669"/>
    <property type="project" value="UniProtKB-KW"/>
</dbReference>
<evidence type="ECO:0000256" key="2">
    <source>
        <dbReference type="ARBA" id="ARBA00002364"/>
    </source>
</evidence>
<comment type="caution">
    <text evidence="23">The sequence shown here is derived from an EMBL/GenBank/DDBJ whole genome shotgun (WGS) entry which is preliminary data.</text>
</comment>
<dbReference type="PROSITE" id="PS51671">
    <property type="entry name" value="ACT"/>
    <property type="match status" value="1"/>
</dbReference>
<evidence type="ECO:0000256" key="4">
    <source>
        <dbReference type="ARBA" id="ARBA00004741"/>
    </source>
</evidence>
<gene>
    <name evidence="23" type="ORF">NE579_07940</name>
</gene>
<dbReference type="Pfam" id="PF00800">
    <property type="entry name" value="PDT"/>
    <property type="match status" value="1"/>
</dbReference>
<evidence type="ECO:0000256" key="1">
    <source>
        <dbReference type="ARBA" id="ARBA00000824"/>
    </source>
</evidence>
<dbReference type="InterPro" id="IPR002701">
    <property type="entry name" value="CM_II_prokaryot"/>
</dbReference>
<keyword evidence="10" id="KW-0028">Amino-acid biosynthesis</keyword>
<organism evidence="23 24">
    <name type="scientific">Intestinimonas massiliensis</name>
    <name type="common">ex Afouda et al. 2020</name>
    <dbReference type="NCBI Taxonomy" id="1673721"/>
    <lineage>
        <taxon>Bacteria</taxon>
        <taxon>Bacillati</taxon>
        <taxon>Bacillota</taxon>
        <taxon>Clostridia</taxon>
        <taxon>Eubacteriales</taxon>
        <taxon>Intestinimonas</taxon>
    </lineage>
</organism>
<dbReference type="Gene3D" id="3.30.70.260">
    <property type="match status" value="1"/>
</dbReference>
<dbReference type="GO" id="GO:0004664">
    <property type="term" value="F:prephenate dehydratase activity"/>
    <property type="evidence" value="ECO:0007669"/>
    <property type="project" value="UniProtKB-EC"/>
</dbReference>
<evidence type="ECO:0000256" key="6">
    <source>
        <dbReference type="ARBA" id="ARBA00013147"/>
    </source>
</evidence>
<evidence type="ECO:0000256" key="7">
    <source>
        <dbReference type="ARBA" id="ARBA00014401"/>
    </source>
</evidence>
<evidence type="ECO:0000256" key="8">
    <source>
        <dbReference type="ARBA" id="ARBA00021872"/>
    </source>
</evidence>
<dbReference type="GO" id="GO:0005737">
    <property type="term" value="C:cytoplasm"/>
    <property type="evidence" value="ECO:0007669"/>
    <property type="project" value="UniProtKB-SubCell"/>
</dbReference>
<proteinExistence type="predicted"/>
<dbReference type="PROSITE" id="PS51168">
    <property type="entry name" value="CHORISMATE_MUT_2"/>
    <property type="match status" value="1"/>
</dbReference>
<evidence type="ECO:0000256" key="10">
    <source>
        <dbReference type="ARBA" id="ARBA00022605"/>
    </source>
</evidence>
<comment type="pathway">
    <text evidence="5">Metabolic intermediate biosynthesis; prephenate biosynthesis; prephenate from chorismate: step 1/1.</text>
</comment>
<dbReference type="InterPro" id="IPR002912">
    <property type="entry name" value="ACT_dom"/>
</dbReference>
<dbReference type="SMART" id="SM00830">
    <property type="entry name" value="CM_2"/>
    <property type="match status" value="1"/>
</dbReference>
<comment type="pathway">
    <text evidence="4">Amino-acid biosynthesis; L-phenylalanine biosynthesis; phenylpyruvate from prephenate: step 1/1.</text>
</comment>
<feature type="domain" description="ACT" evidence="22">
    <location>
        <begin position="303"/>
        <end position="380"/>
    </location>
</feature>
<feature type="domain" description="Chorismate mutase" evidence="20">
    <location>
        <begin position="1"/>
        <end position="88"/>
    </location>
</feature>
<dbReference type="RefSeq" id="WP_256303879.1">
    <property type="nucleotide sequence ID" value="NZ_JANFYS010000014.1"/>
</dbReference>
<evidence type="ECO:0000313" key="23">
    <source>
        <dbReference type="EMBL" id="MCQ4770392.1"/>
    </source>
</evidence>
<feature type="site" description="Essential for prephenate dehydratase activity" evidence="19">
    <location>
        <position position="284"/>
    </location>
</feature>
<dbReference type="SUPFAM" id="SSF55021">
    <property type="entry name" value="ACT-like"/>
    <property type="match status" value="1"/>
</dbReference>
<dbReference type="SUPFAM" id="SSF53850">
    <property type="entry name" value="Periplasmic binding protein-like II"/>
    <property type="match status" value="1"/>
</dbReference>
<comment type="subcellular location">
    <subcellularLocation>
        <location evidence="3">Cytoplasm</location>
    </subcellularLocation>
</comment>
<comment type="function">
    <text evidence="2">Catalyzes the Claisen rearrangement of chorismate to prephenate and the decarboxylation/dehydration of prephenate to phenylpyruvate.</text>
</comment>
<dbReference type="InterPro" id="IPR045865">
    <property type="entry name" value="ACT-like_dom_sf"/>
</dbReference>
<dbReference type="Proteomes" id="UP001204562">
    <property type="component" value="Unassembled WGS sequence"/>
</dbReference>
<evidence type="ECO:0000256" key="18">
    <source>
        <dbReference type="ARBA" id="ARBA00047848"/>
    </source>
</evidence>
<reference evidence="23" key="1">
    <citation type="submission" date="2022-06" db="EMBL/GenBank/DDBJ databases">
        <title>Isolation of gut microbiota from human fecal samples.</title>
        <authorList>
            <person name="Pamer E.G."/>
            <person name="Barat B."/>
            <person name="Waligurski E."/>
            <person name="Medina S."/>
            <person name="Paddock L."/>
            <person name="Mostad J."/>
        </authorList>
    </citation>
    <scope>NUCLEOTIDE SEQUENCE</scope>
    <source>
        <strain evidence="23">DFI.9.91</strain>
    </source>
</reference>
<keyword evidence="12" id="KW-0584">Phenylalanine biosynthesis</keyword>
<evidence type="ECO:0000256" key="3">
    <source>
        <dbReference type="ARBA" id="ARBA00004496"/>
    </source>
</evidence>
<dbReference type="GO" id="GO:0046417">
    <property type="term" value="P:chorismate metabolic process"/>
    <property type="evidence" value="ECO:0007669"/>
    <property type="project" value="InterPro"/>
</dbReference>
<evidence type="ECO:0000259" key="20">
    <source>
        <dbReference type="PROSITE" id="PS51168"/>
    </source>
</evidence>
<evidence type="ECO:0000256" key="17">
    <source>
        <dbReference type="ARBA" id="ARBA00031520"/>
    </source>
</evidence>
<keyword evidence="15" id="KW-0511">Multifunctional enzyme</keyword>
<dbReference type="Gene3D" id="3.40.190.10">
    <property type="entry name" value="Periplasmic binding protein-like II"/>
    <property type="match status" value="2"/>
</dbReference>
<sequence>MTELEAYRREIDAIDGELTRLFLRRMEVTGRVGAYKQAHGLPVLDAAREKDVLARKAELAEGQAAKADVTALYETILGLSRRQQRKLVTEAGDEGYARIRAALAGARLPLTQPRVLYQGVPGAYAEEATALFFGEERPRQAAETWEEVFLALREGRADYGVVPIENSSTGSISQVYDLLAKYGHYIVGEQVVKVEHCLLAPKGATLDTVREVYSHEQGLRQCADFLKAHPAWKGIARLNTAEAGRYVAGSGDVTKAAICSRRAAALYGLEILAEHISLSESNYTRFVVVSPVMERRPGSDKVSALFVLLHRSGALHEIMTLFAVNGLNMMKLESRPIVGRSWEYLFFVDFTGDLADPAMDGVLRELSQTAESLRVLGNYRTCGG</sequence>
<dbReference type="EC" id="4.2.1.51" evidence="6"/>
<evidence type="ECO:0000259" key="22">
    <source>
        <dbReference type="PROSITE" id="PS51671"/>
    </source>
</evidence>
<evidence type="ECO:0000256" key="13">
    <source>
        <dbReference type="ARBA" id="ARBA00023235"/>
    </source>
</evidence>
<evidence type="ECO:0000256" key="19">
    <source>
        <dbReference type="PIRSR" id="PIRSR001500-2"/>
    </source>
</evidence>
<keyword evidence="14" id="KW-0456">Lyase</keyword>
<comment type="catalytic activity">
    <reaction evidence="18">
        <text>prephenate + H(+) = 3-phenylpyruvate + CO2 + H2O</text>
        <dbReference type="Rhea" id="RHEA:21648"/>
        <dbReference type="ChEBI" id="CHEBI:15377"/>
        <dbReference type="ChEBI" id="CHEBI:15378"/>
        <dbReference type="ChEBI" id="CHEBI:16526"/>
        <dbReference type="ChEBI" id="CHEBI:18005"/>
        <dbReference type="ChEBI" id="CHEBI:29934"/>
        <dbReference type="EC" id="4.2.1.51"/>
    </reaction>
</comment>
<dbReference type="InterPro" id="IPR001086">
    <property type="entry name" value="Preph_deHydtase"/>
</dbReference>
<dbReference type="SUPFAM" id="SSF48600">
    <property type="entry name" value="Chorismate mutase II"/>
    <property type="match status" value="1"/>
</dbReference>
<dbReference type="Pfam" id="PF01817">
    <property type="entry name" value="CM_2"/>
    <property type="match status" value="1"/>
</dbReference>
<dbReference type="CDD" id="cd13631">
    <property type="entry name" value="PBP2_Ct-PDT_like"/>
    <property type="match status" value="1"/>
</dbReference>
<dbReference type="PANTHER" id="PTHR21022:SF19">
    <property type="entry name" value="PREPHENATE DEHYDRATASE-RELATED"/>
    <property type="match status" value="1"/>
</dbReference>
<dbReference type="EMBL" id="JANFYS010000014">
    <property type="protein sequence ID" value="MCQ4770392.1"/>
    <property type="molecule type" value="Genomic_DNA"/>
</dbReference>
<dbReference type="InterPro" id="IPR008242">
    <property type="entry name" value="Chor_mutase/pphenate_deHydtase"/>
</dbReference>
<evidence type="ECO:0000259" key="21">
    <source>
        <dbReference type="PROSITE" id="PS51171"/>
    </source>
</evidence>
<evidence type="ECO:0000313" key="24">
    <source>
        <dbReference type="Proteomes" id="UP001204562"/>
    </source>
</evidence>
<name>A0AAW5JNH7_9FIRM</name>
<dbReference type="InterPro" id="IPR036263">
    <property type="entry name" value="Chorismate_II_sf"/>
</dbReference>
<dbReference type="PROSITE" id="PS51171">
    <property type="entry name" value="PREPHENATE_DEHYDR_3"/>
    <property type="match status" value="1"/>
</dbReference>
<accession>A0AAW5JNH7</accession>
<feature type="domain" description="Prephenate dehydratase" evidence="21">
    <location>
        <begin position="114"/>
        <end position="291"/>
    </location>
</feature>
<dbReference type="GO" id="GO:0004106">
    <property type="term" value="F:chorismate mutase activity"/>
    <property type="evidence" value="ECO:0007669"/>
    <property type="project" value="UniProtKB-EC"/>
</dbReference>
<evidence type="ECO:0000256" key="11">
    <source>
        <dbReference type="ARBA" id="ARBA00023141"/>
    </source>
</evidence>
<keyword evidence="13" id="KW-0413">Isomerase</keyword>
<evidence type="ECO:0000256" key="12">
    <source>
        <dbReference type="ARBA" id="ARBA00023222"/>
    </source>
</evidence>
<keyword evidence="9" id="KW-0963">Cytoplasm</keyword>
<dbReference type="CDD" id="cd04905">
    <property type="entry name" value="ACT_CM-PDT"/>
    <property type="match status" value="1"/>
</dbReference>
<dbReference type="InterPro" id="IPR036979">
    <property type="entry name" value="CM_dom_sf"/>
</dbReference>
<dbReference type="PANTHER" id="PTHR21022">
    <property type="entry name" value="PREPHENATE DEHYDRATASE P PROTEIN"/>
    <property type="match status" value="1"/>
</dbReference>
<evidence type="ECO:0000256" key="15">
    <source>
        <dbReference type="ARBA" id="ARBA00023268"/>
    </source>
</evidence>
<comment type="catalytic activity">
    <reaction evidence="1">
        <text>chorismate = prephenate</text>
        <dbReference type="Rhea" id="RHEA:13897"/>
        <dbReference type="ChEBI" id="CHEBI:29748"/>
        <dbReference type="ChEBI" id="CHEBI:29934"/>
        <dbReference type="EC" id="5.4.99.5"/>
    </reaction>
</comment>
<dbReference type="PIRSF" id="PIRSF001500">
    <property type="entry name" value="Chor_mut_pdt_Ppr"/>
    <property type="match status" value="1"/>
</dbReference>